<reference evidence="2 3" key="1">
    <citation type="submission" date="2021-06" db="EMBL/GenBank/DDBJ databases">
        <title>Caerostris extrusa draft genome.</title>
        <authorList>
            <person name="Kono N."/>
            <person name="Arakawa K."/>
        </authorList>
    </citation>
    <scope>NUCLEOTIDE SEQUENCE [LARGE SCALE GENOMIC DNA]</scope>
</reference>
<organism evidence="2 3">
    <name type="scientific">Caerostris extrusa</name>
    <name type="common">Bark spider</name>
    <name type="synonym">Caerostris bankana</name>
    <dbReference type="NCBI Taxonomy" id="172846"/>
    <lineage>
        <taxon>Eukaryota</taxon>
        <taxon>Metazoa</taxon>
        <taxon>Ecdysozoa</taxon>
        <taxon>Arthropoda</taxon>
        <taxon>Chelicerata</taxon>
        <taxon>Arachnida</taxon>
        <taxon>Araneae</taxon>
        <taxon>Araneomorphae</taxon>
        <taxon>Entelegynae</taxon>
        <taxon>Araneoidea</taxon>
        <taxon>Araneidae</taxon>
        <taxon>Caerostris</taxon>
    </lineage>
</organism>
<evidence type="ECO:0000313" key="2">
    <source>
        <dbReference type="EMBL" id="GIY82493.1"/>
    </source>
</evidence>
<dbReference type="Proteomes" id="UP001054945">
    <property type="component" value="Unassembled WGS sequence"/>
</dbReference>
<sequence>MRHEKSVLNMYRMRMKTQKVNQGLDGKAAKWAAIKIYRPEIPKNFQSPQRTKRAAREAKDGGYQHDVYDIKDHQFQTRPKMAASLPENPNKVPEPQLKQPPFRQVCSSQGDRRTWGRGIKAQGASEGLSLNLNNPYSSKYDQTKGNQRTWGDRGRDPVR</sequence>
<protein>
    <submittedName>
        <fullName evidence="2">Uncharacterized protein</fullName>
    </submittedName>
</protein>
<evidence type="ECO:0000313" key="3">
    <source>
        <dbReference type="Proteomes" id="UP001054945"/>
    </source>
</evidence>
<gene>
    <name evidence="2" type="ORF">CEXT_352171</name>
</gene>
<name>A0AAV4WJI9_CAEEX</name>
<comment type="caution">
    <text evidence="2">The sequence shown here is derived from an EMBL/GenBank/DDBJ whole genome shotgun (WGS) entry which is preliminary data.</text>
</comment>
<feature type="compositionally biased region" description="Basic and acidic residues" evidence="1">
    <location>
        <begin position="150"/>
        <end position="159"/>
    </location>
</feature>
<feature type="region of interest" description="Disordered" evidence="1">
    <location>
        <begin position="42"/>
        <end position="159"/>
    </location>
</feature>
<keyword evidence="3" id="KW-1185">Reference proteome</keyword>
<feature type="compositionally biased region" description="Polar residues" evidence="1">
    <location>
        <begin position="128"/>
        <end position="149"/>
    </location>
</feature>
<proteinExistence type="predicted"/>
<dbReference type="AlphaFoldDB" id="A0AAV4WJI9"/>
<accession>A0AAV4WJI9</accession>
<feature type="compositionally biased region" description="Basic and acidic residues" evidence="1">
    <location>
        <begin position="54"/>
        <end position="75"/>
    </location>
</feature>
<dbReference type="EMBL" id="BPLR01016251">
    <property type="protein sequence ID" value="GIY82493.1"/>
    <property type="molecule type" value="Genomic_DNA"/>
</dbReference>
<evidence type="ECO:0000256" key="1">
    <source>
        <dbReference type="SAM" id="MobiDB-lite"/>
    </source>
</evidence>